<accession>F0ZGR7</accession>
<sequence>MSILTIDFNSIANQFTKYFNNRIFSNQEETQLFNDVNTDVWWMSGDETVFKFAGSRSIKERISNQFPIVKGFDVWSFMATDIIIDKENYKIMLEIDCKGIGYGNKSYSNNYLFILSINQEGKIYSIREYLDANSVLQYSLNNLFITQQFNNLNNN</sequence>
<dbReference type="GeneID" id="10504009"/>
<proteinExistence type="predicted"/>
<protein>
    <recommendedName>
        <fullName evidence="3">SnoaL-like domain-containing protein</fullName>
    </recommendedName>
</protein>
<dbReference type="SUPFAM" id="SSF54427">
    <property type="entry name" value="NTF2-like"/>
    <property type="match status" value="1"/>
</dbReference>
<organism evidence="1 2">
    <name type="scientific">Dictyostelium purpureum</name>
    <name type="common">Slime mold</name>
    <dbReference type="NCBI Taxonomy" id="5786"/>
    <lineage>
        <taxon>Eukaryota</taxon>
        <taxon>Amoebozoa</taxon>
        <taxon>Evosea</taxon>
        <taxon>Eumycetozoa</taxon>
        <taxon>Dictyostelia</taxon>
        <taxon>Dictyosteliales</taxon>
        <taxon>Dictyosteliaceae</taxon>
        <taxon>Dictyostelium</taxon>
    </lineage>
</organism>
<evidence type="ECO:0000313" key="2">
    <source>
        <dbReference type="Proteomes" id="UP000001064"/>
    </source>
</evidence>
<dbReference type="InterPro" id="IPR032710">
    <property type="entry name" value="NTF2-like_dom_sf"/>
</dbReference>
<dbReference type="VEuPathDB" id="AmoebaDB:DICPUDRAFT_87219"/>
<dbReference type="OMA" id="NESKYSH"/>
<keyword evidence="2" id="KW-1185">Reference proteome</keyword>
<gene>
    <name evidence="1" type="ORF">DICPUDRAFT_87219</name>
</gene>
<evidence type="ECO:0008006" key="3">
    <source>
        <dbReference type="Google" id="ProtNLM"/>
    </source>
</evidence>
<dbReference type="EMBL" id="GL871014">
    <property type="protein sequence ID" value="EGC36872.1"/>
    <property type="molecule type" value="Genomic_DNA"/>
</dbReference>
<dbReference type="InParanoid" id="F0ZGR7"/>
<reference evidence="2" key="1">
    <citation type="journal article" date="2011" name="Genome Biol.">
        <title>Comparative genomics of the social amoebae Dictyostelium discoideum and Dictyostelium purpureum.</title>
        <authorList>
            <consortium name="US DOE Joint Genome Institute (JGI-PGF)"/>
            <person name="Sucgang R."/>
            <person name="Kuo A."/>
            <person name="Tian X."/>
            <person name="Salerno W."/>
            <person name="Parikh A."/>
            <person name="Feasley C.L."/>
            <person name="Dalin E."/>
            <person name="Tu H."/>
            <person name="Huang E."/>
            <person name="Barry K."/>
            <person name="Lindquist E."/>
            <person name="Shapiro H."/>
            <person name="Bruce D."/>
            <person name="Schmutz J."/>
            <person name="Salamov A."/>
            <person name="Fey P."/>
            <person name="Gaudet P."/>
            <person name="Anjard C."/>
            <person name="Babu M.M."/>
            <person name="Basu S."/>
            <person name="Bushmanova Y."/>
            <person name="van der Wel H."/>
            <person name="Katoh-Kurasawa M."/>
            <person name="Dinh C."/>
            <person name="Coutinho P.M."/>
            <person name="Saito T."/>
            <person name="Elias M."/>
            <person name="Schaap P."/>
            <person name="Kay R.R."/>
            <person name="Henrissat B."/>
            <person name="Eichinger L."/>
            <person name="Rivero F."/>
            <person name="Putnam N.H."/>
            <person name="West C.M."/>
            <person name="Loomis W.F."/>
            <person name="Chisholm R.L."/>
            <person name="Shaulsky G."/>
            <person name="Strassmann J.E."/>
            <person name="Queller D.C."/>
            <person name="Kuspa A."/>
            <person name="Grigoriev I.V."/>
        </authorList>
    </citation>
    <scope>NUCLEOTIDE SEQUENCE [LARGE SCALE GENOMIC DNA]</scope>
    <source>
        <strain evidence="2">QSDP1</strain>
    </source>
</reference>
<name>F0ZGR7_DICPU</name>
<dbReference type="KEGG" id="dpp:DICPUDRAFT_87219"/>
<dbReference type="Proteomes" id="UP000001064">
    <property type="component" value="Unassembled WGS sequence"/>
</dbReference>
<dbReference type="RefSeq" id="XP_003286594.1">
    <property type="nucleotide sequence ID" value="XM_003286546.1"/>
</dbReference>
<evidence type="ECO:0000313" key="1">
    <source>
        <dbReference type="EMBL" id="EGC36872.1"/>
    </source>
</evidence>
<dbReference type="OrthoDB" id="4646138at2759"/>
<dbReference type="STRING" id="5786.F0ZGR7"/>
<dbReference type="AlphaFoldDB" id="F0ZGR7"/>
<dbReference type="Gene3D" id="3.10.450.50">
    <property type="match status" value="1"/>
</dbReference>
<dbReference type="eggNOG" id="ENOG502RI8Q">
    <property type="taxonomic scope" value="Eukaryota"/>
</dbReference>